<dbReference type="Proteomes" id="UP001501116">
    <property type="component" value="Unassembled WGS sequence"/>
</dbReference>
<feature type="transmembrane region" description="Helical" evidence="1">
    <location>
        <begin position="115"/>
        <end position="133"/>
    </location>
</feature>
<organism evidence="3 4">
    <name type="scientific">Amycolatopsis minnesotensis</name>
    <dbReference type="NCBI Taxonomy" id="337894"/>
    <lineage>
        <taxon>Bacteria</taxon>
        <taxon>Bacillati</taxon>
        <taxon>Actinomycetota</taxon>
        <taxon>Actinomycetes</taxon>
        <taxon>Pseudonocardiales</taxon>
        <taxon>Pseudonocardiaceae</taxon>
        <taxon>Amycolatopsis</taxon>
    </lineage>
</organism>
<dbReference type="InterPro" id="IPR027417">
    <property type="entry name" value="P-loop_NTPase"/>
</dbReference>
<sequence>MTDGQGAEFLSDFESWTARVALEMLVGEALLDEEIVSALRREGLRSDQARNALLENETALARIRMEQDGLITWDSPRWRPSARETGWLAVLAAVGTGYLTLLTQSWSALPVPLRVFGLFGGVSVLLLSGRVLVHRIPDLPYRWETPQPGTLLPDERQAALGTRKQFVLNEIVLPELREYIRENRQLYHGTKLIYRNVDRLYSDDDDTIVHTPAARRLRRILERTGTGAIALAGHRGTGKTTMIRTMKLGRLDDRESTEPLVVEASAPAHYEARDFVLHLHAQLCHAVLDAVEKRIGEQRRTRATRIRRAIGATADLLALVFGGIAVSALLWQAPSGRFLADLGDLMARGFAQFPDSLPALWSGLPGARATAAGVLACCLALAVLAPVNAVLSARFRRRDSLHQLARDAMKQLGGIRYLQTFTSGWAGKVTLPFGGDVGRTRSTQRAEQQLTYPEVVDAFRTFAERAAKTLERRGTERVVIAIDELDKIGEPEKAQQFLNDVKEVFGIPGCLFFVSVSDEAVLVFEQRGLAARDALDSAFSEQLRLDPFTLDESRLWVALRVAEIPEAFCYLAHCLSGGLPRELKRLTIDMVDVTTTDYQPTLAAVTATLVHKELTTKASALAAMTAALGVDPRPSGLAGDLLVLSTVRDPGELAESADRLVREISEDDTSEEKKLRLHAGCFALFCATVLTLFDDRLTPERLTPGLHELAVAQRQMGLYPRAAWQRLQDFRKQQAVD</sequence>
<accession>A0ABP5CGK3</accession>
<dbReference type="SUPFAM" id="SSF52540">
    <property type="entry name" value="P-loop containing nucleoside triphosphate hydrolases"/>
    <property type="match status" value="1"/>
</dbReference>
<feature type="transmembrane region" description="Helical" evidence="1">
    <location>
        <begin position="87"/>
        <end position="109"/>
    </location>
</feature>
<gene>
    <name evidence="3" type="ORF">GCM10009754_37920</name>
</gene>
<evidence type="ECO:0000259" key="2">
    <source>
        <dbReference type="Pfam" id="PF07693"/>
    </source>
</evidence>
<proteinExistence type="predicted"/>
<keyword evidence="1" id="KW-0472">Membrane</keyword>
<evidence type="ECO:0000256" key="1">
    <source>
        <dbReference type="SAM" id="Phobius"/>
    </source>
</evidence>
<comment type="caution">
    <text evidence="3">The sequence shown here is derived from an EMBL/GenBank/DDBJ whole genome shotgun (WGS) entry which is preliminary data.</text>
</comment>
<evidence type="ECO:0000313" key="3">
    <source>
        <dbReference type="EMBL" id="GAA1963023.1"/>
    </source>
</evidence>
<keyword evidence="1" id="KW-0812">Transmembrane</keyword>
<dbReference type="Pfam" id="PF07693">
    <property type="entry name" value="KAP_NTPase"/>
    <property type="match status" value="1"/>
</dbReference>
<feature type="transmembrane region" description="Helical" evidence="1">
    <location>
        <begin position="309"/>
        <end position="331"/>
    </location>
</feature>
<dbReference type="RefSeq" id="WP_344420030.1">
    <property type="nucleotide sequence ID" value="NZ_BAAANN010000014.1"/>
</dbReference>
<reference evidence="4" key="1">
    <citation type="journal article" date="2019" name="Int. J. Syst. Evol. Microbiol.">
        <title>The Global Catalogue of Microorganisms (GCM) 10K type strain sequencing project: providing services to taxonomists for standard genome sequencing and annotation.</title>
        <authorList>
            <consortium name="The Broad Institute Genomics Platform"/>
            <consortium name="The Broad Institute Genome Sequencing Center for Infectious Disease"/>
            <person name="Wu L."/>
            <person name="Ma J."/>
        </authorList>
    </citation>
    <scope>NUCLEOTIDE SEQUENCE [LARGE SCALE GENOMIC DNA]</scope>
    <source>
        <strain evidence="4">JCM 14545</strain>
    </source>
</reference>
<keyword evidence="1" id="KW-1133">Transmembrane helix</keyword>
<feature type="domain" description="KAP NTPase" evidence="2">
    <location>
        <begin position="228"/>
        <end position="520"/>
    </location>
</feature>
<dbReference type="EMBL" id="BAAANN010000014">
    <property type="protein sequence ID" value="GAA1963023.1"/>
    <property type="molecule type" value="Genomic_DNA"/>
</dbReference>
<feature type="transmembrane region" description="Helical" evidence="1">
    <location>
        <begin position="369"/>
        <end position="391"/>
    </location>
</feature>
<protein>
    <recommendedName>
        <fullName evidence="2">KAP NTPase domain-containing protein</fullName>
    </recommendedName>
</protein>
<keyword evidence="4" id="KW-1185">Reference proteome</keyword>
<evidence type="ECO:0000313" key="4">
    <source>
        <dbReference type="Proteomes" id="UP001501116"/>
    </source>
</evidence>
<name>A0ABP5CGK3_9PSEU</name>
<dbReference type="InterPro" id="IPR011646">
    <property type="entry name" value="KAP_P-loop"/>
</dbReference>